<dbReference type="CDD" id="cd04622">
    <property type="entry name" value="CBS_pair_HRP1_like"/>
    <property type="match status" value="1"/>
</dbReference>
<dbReference type="InterPro" id="IPR000644">
    <property type="entry name" value="CBS_dom"/>
</dbReference>
<feature type="domain" description="CBS" evidence="3">
    <location>
        <begin position="72"/>
        <end position="128"/>
    </location>
</feature>
<evidence type="ECO:0000259" key="3">
    <source>
        <dbReference type="PROSITE" id="PS51371"/>
    </source>
</evidence>
<dbReference type="Pfam" id="PF00571">
    <property type="entry name" value="CBS"/>
    <property type="match status" value="2"/>
</dbReference>
<dbReference type="SMART" id="SM00116">
    <property type="entry name" value="CBS"/>
    <property type="match status" value="2"/>
</dbReference>
<keyword evidence="5" id="KW-1185">Reference proteome</keyword>
<dbReference type="PANTHER" id="PTHR43080">
    <property type="entry name" value="CBS DOMAIN-CONTAINING PROTEIN CBSX3, MITOCHONDRIAL"/>
    <property type="match status" value="1"/>
</dbReference>
<evidence type="ECO:0000256" key="1">
    <source>
        <dbReference type="ARBA" id="ARBA00023122"/>
    </source>
</evidence>
<organism evidence="4 5">
    <name type="scientific">Halobacillus alkaliphilus</name>
    <dbReference type="NCBI Taxonomy" id="396056"/>
    <lineage>
        <taxon>Bacteria</taxon>
        <taxon>Bacillati</taxon>
        <taxon>Bacillota</taxon>
        <taxon>Bacilli</taxon>
        <taxon>Bacillales</taxon>
        <taxon>Bacillaceae</taxon>
        <taxon>Halobacillus</taxon>
    </lineage>
</organism>
<dbReference type="OrthoDB" id="9802114at2"/>
<sequence>MTALKEYMNTNTVTCDATDSLSELAKRMREEDIGFVPVVEQGKYAGVVTDRDIVVKGLAKGSPDDVKASEIMTEKIITGSSDMDVSEAARLMQDHQIRRLLVVDDEKISGVVSIGDIGVKGSDEIADNVVSETAKGSGNN</sequence>
<feature type="domain" description="CBS" evidence="3">
    <location>
        <begin position="8"/>
        <end position="66"/>
    </location>
</feature>
<dbReference type="Proteomes" id="UP000198897">
    <property type="component" value="Unassembled WGS sequence"/>
</dbReference>
<reference evidence="5" key="1">
    <citation type="submission" date="2016-10" db="EMBL/GenBank/DDBJ databases">
        <authorList>
            <person name="Varghese N."/>
            <person name="Submissions S."/>
        </authorList>
    </citation>
    <scope>NUCLEOTIDE SEQUENCE [LARGE SCALE GENOMIC DNA]</scope>
    <source>
        <strain evidence="5">FP5</strain>
    </source>
</reference>
<dbReference type="Gene3D" id="3.10.580.10">
    <property type="entry name" value="CBS-domain"/>
    <property type="match status" value="1"/>
</dbReference>
<evidence type="ECO:0000256" key="2">
    <source>
        <dbReference type="PROSITE-ProRule" id="PRU00703"/>
    </source>
</evidence>
<dbReference type="SUPFAM" id="SSF54631">
    <property type="entry name" value="CBS-domain pair"/>
    <property type="match status" value="1"/>
</dbReference>
<evidence type="ECO:0000313" key="4">
    <source>
        <dbReference type="EMBL" id="SFG32133.1"/>
    </source>
</evidence>
<dbReference type="PANTHER" id="PTHR43080:SF2">
    <property type="entry name" value="CBS DOMAIN-CONTAINING PROTEIN"/>
    <property type="match status" value="1"/>
</dbReference>
<dbReference type="PROSITE" id="PS51371">
    <property type="entry name" value="CBS"/>
    <property type="match status" value="2"/>
</dbReference>
<dbReference type="RefSeq" id="WP_089753356.1">
    <property type="nucleotide sequence ID" value="NZ_FOOG01000034.1"/>
</dbReference>
<dbReference type="InterPro" id="IPR046342">
    <property type="entry name" value="CBS_dom_sf"/>
</dbReference>
<keyword evidence="1 2" id="KW-0129">CBS domain</keyword>
<name>A0A1I2QWQ2_9BACI</name>
<dbReference type="EMBL" id="FOOG01000034">
    <property type="protein sequence ID" value="SFG32133.1"/>
    <property type="molecule type" value="Genomic_DNA"/>
</dbReference>
<accession>A0A1I2QWQ2</accession>
<evidence type="ECO:0000313" key="5">
    <source>
        <dbReference type="Proteomes" id="UP000198897"/>
    </source>
</evidence>
<dbReference type="InterPro" id="IPR051257">
    <property type="entry name" value="Diverse_CBS-Domain"/>
</dbReference>
<protein>
    <submittedName>
        <fullName evidence="4">CBS domain-containing protein</fullName>
    </submittedName>
</protein>
<proteinExistence type="predicted"/>
<gene>
    <name evidence="4" type="ORF">SAMN05216353_13436</name>
</gene>
<dbReference type="AlphaFoldDB" id="A0A1I2QWQ2"/>